<dbReference type="InterPro" id="IPR046348">
    <property type="entry name" value="SIS_dom_sf"/>
</dbReference>
<dbReference type="PANTHER" id="PTHR11469">
    <property type="entry name" value="GLUCOSE-6-PHOSPHATE ISOMERASE"/>
    <property type="match status" value="1"/>
</dbReference>
<keyword evidence="2" id="KW-0324">Glycolysis</keyword>
<organism evidence="5 6">
    <name type="scientific">Cryobacterium sandaracinum</name>
    <dbReference type="NCBI Taxonomy" id="1259247"/>
    <lineage>
        <taxon>Bacteria</taxon>
        <taxon>Bacillati</taxon>
        <taxon>Actinomycetota</taxon>
        <taxon>Actinomycetes</taxon>
        <taxon>Micrococcales</taxon>
        <taxon>Microbacteriaceae</taxon>
        <taxon>Cryobacterium</taxon>
    </lineage>
</organism>
<comment type="caution">
    <text evidence="5">The sequence shown here is derived from an EMBL/GenBank/DDBJ whole genome shotgun (WGS) entry which is preliminary data.</text>
</comment>
<dbReference type="Proteomes" id="UP000297851">
    <property type="component" value="Unassembled WGS sequence"/>
</dbReference>
<dbReference type="InterPro" id="IPR001347">
    <property type="entry name" value="SIS_dom"/>
</dbReference>
<dbReference type="RefSeq" id="WP_134374984.1">
    <property type="nucleotide sequence ID" value="NZ_SOGO01000038.1"/>
</dbReference>
<reference evidence="5 6" key="1">
    <citation type="submission" date="2019-03" db="EMBL/GenBank/DDBJ databases">
        <title>Genomics of glacier-inhabiting Cryobacterium strains.</title>
        <authorList>
            <person name="Liu Q."/>
            <person name="Xin Y.-H."/>
        </authorList>
    </citation>
    <scope>NUCLEOTIDE SEQUENCE [LARGE SCALE GENOMIC DNA]</scope>
    <source>
        <strain evidence="5 6">TMT2-16</strain>
    </source>
</reference>
<sequence length="536" mass="56556">MSVTIRRSRDTESAVRRAVPLLVADRVATRLCAQDATLWGAATGATARISLGWTPAVAAARPLIPEILALRDELAAAGISHIVLGGMGGSALASEMIARTAGVELTVPDTTDPDRVHAALHDRLSSTALVICSKSGETIETDSQLRAYEKAFVDAGIDPRGRIIVVTDPGTPLEGSARRAGYRVFLTDPRVSGRYSALTAIGLVPAGLAGADIQQLLDEAEAITPDLAVDAIENPGFILGAAIAATNPLRDKLGFIVTGTRAVGFDLWAEQLITESIGKRAGGLFPFTLAPNAPELDAREAMHLPDLQIVRLVDDADCYEDSRPGDIIVSGSLGGLVLLWEYASVVAGRILGINPFAQPDIDASDMATRALVQVGSQPVPPALTSERIEVRGSADIVNDSHTLKEAVDSLLSFLGDDGYVAVQVYADRLAFPQLEDLRDSLATKARRPVTLGWGPRFLHSTGLYQEGGSAKGVFLQITTTGSTDLFIPGRPFTFEQLLAAQAAGDTQDLLDQGLPVITLTLPTPETNLTHLMAALG</sequence>
<dbReference type="PROSITE" id="PS51464">
    <property type="entry name" value="SIS"/>
    <property type="match status" value="1"/>
</dbReference>
<evidence type="ECO:0000313" key="5">
    <source>
        <dbReference type="EMBL" id="TFC99917.1"/>
    </source>
</evidence>
<dbReference type="EMBL" id="SOGO01000038">
    <property type="protein sequence ID" value="TFC99917.1"/>
    <property type="molecule type" value="Genomic_DNA"/>
</dbReference>
<gene>
    <name evidence="5" type="ORF">E3T25_14075</name>
</gene>
<name>A0ABY2J4Q2_9MICO</name>
<evidence type="ECO:0000256" key="3">
    <source>
        <dbReference type="ARBA" id="ARBA00023235"/>
    </source>
</evidence>
<evidence type="ECO:0000256" key="1">
    <source>
        <dbReference type="ARBA" id="ARBA00022432"/>
    </source>
</evidence>
<dbReference type="InterPro" id="IPR001672">
    <property type="entry name" value="G6P_Isomerase"/>
</dbReference>
<dbReference type="GO" id="GO:0016853">
    <property type="term" value="F:isomerase activity"/>
    <property type="evidence" value="ECO:0007669"/>
    <property type="project" value="UniProtKB-KW"/>
</dbReference>
<dbReference type="PANTHER" id="PTHR11469:SF1">
    <property type="entry name" value="GLUCOSE-6-PHOSPHATE ISOMERASE"/>
    <property type="match status" value="1"/>
</dbReference>
<evidence type="ECO:0000256" key="2">
    <source>
        <dbReference type="ARBA" id="ARBA00023152"/>
    </source>
</evidence>
<keyword evidence="3 5" id="KW-0413">Isomerase</keyword>
<evidence type="ECO:0000313" key="6">
    <source>
        <dbReference type="Proteomes" id="UP000297851"/>
    </source>
</evidence>
<dbReference type="PROSITE" id="PS51463">
    <property type="entry name" value="P_GLUCOSE_ISOMERASE_3"/>
    <property type="match status" value="1"/>
</dbReference>
<protein>
    <submittedName>
        <fullName evidence="5">Glucose-6-phosphate isomerase</fullName>
    </submittedName>
</protein>
<dbReference type="SUPFAM" id="SSF53697">
    <property type="entry name" value="SIS domain"/>
    <property type="match status" value="1"/>
</dbReference>
<dbReference type="Gene3D" id="3.40.50.10490">
    <property type="entry name" value="Glucose-6-phosphate isomerase like protein, domain 1"/>
    <property type="match status" value="2"/>
</dbReference>
<accession>A0ABY2J4Q2</accession>
<evidence type="ECO:0000259" key="4">
    <source>
        <dbReference type="PROSITE" id="PS51464"/>
    </source>
</evidence>
<keyword evidence="6" id="KW-1185">Reference proteome</keyword>
<keyword evidence="1" id="KW-0312">Gluconeogenesis</keyword>
<feature type="domain" description="SIS" evidence="4">
    <location>
        <begin position="70"/>
        <end position="216"/>
    </location>
</feature>
<proteinExistence type="predicted"/>